<reference evidence="2" key="1">
    <citation type="submission" date="2025-08" db="UniProtKB">
        <authorList>
            <consortium name="RefSeq"/>
        </authorList>
    </citation>
    <scope>IDENTIFICATION</scope>
    <source>
        <strain evidence="2">Tuebingen</strain>
        <tissue evidence="2">Fibroblasts and whole tissue</tissue>
    </source>
</reference>
<evidence type="ECO:0000313" key="1">
    <source>
        <dbReference type="Proteomes" id="UP000000437"/>
    </source>
</evidence>
<name>A0AC58H831_DANRE</name>
<protein>
    <submittedName>
        <fullName evidence="2">Disks large homolog 3 isoform X16</fullName>
    </submittedName>
</protein>
<accession>A0AC58H831</accession>
<evidence type="ECO:0000313" key="2">
    <source>
        <dbReference type="RefSeq" id="XP_073778137.1"/>
    </source>
</evidence>
<proteinExistence type="predicted"/>
<dbReference type="RefSeq" id="XP_073778137.1">
    <property type="nucleotide sequence ID" value="XM_073922036.1"/>
</dbReference>
<dbReference type="Proteomes" id="UP000000437">
    <property type="component" value="Chromosome 14"/>
</dbReference>
<gene>
    <name evidence="2" type="primary">dlg3</name>
</gene>
<keyword evidence="1" id="KW-1185">Reference proteome</keyword>
<sequence length="883" mass="97363">MHKHHHCCKCPECYEVTRMAALRRMDAPAYGEWQPEPYGYPAGYGGGQTLPPQTSGGGGGMGGGGTLGRSKGKMMSAGGPGGPNPKSQSKGGPKVNGNNSGGQGGWWPECTCSNRDWYDQANPPPIIVNADSLDAGPYVNGSDGMYKYEEIILERGNSGLGFSIAGGMDNPHIPDDPGIFITKIIPGGAAAMDGRLGVNDCVLRVNDVDVSEVVHSKAVEALKEAGPVVRLLVRRRQAPPETILEVNLLKGPKGLGFSIAGGIGNQHIPGDNSIYITKIIEGGAAQKDGRLQTGDRLLAVNNIILQDVRHEEAVAALKNTSDMVYLKVAKPGPVHLNDMYAPPDYSSSLGLPPAFPTMVDNHVGHNSSMAYMGGMEPKPVYQPPQVTPSRYSPVPRHMLGEEDFTREPRKILLHKGSTGLGFNIVGGEDGEGIFVSFILAGGPADLSGELRRGDRILSVNGVNLRNATHEQAAAALKRAGQTVTIIAQYRPEEYSRFESKIHDLREQMMNSSMSSGSGSLRTSEKRSLYVRALFDYDRTRDSCLPSQGLSFSYGDILHVINASDDEWWQARLVTPHGESEQIGVIPSKKRVEKKERARLKTVKFHARTGMIESNREMFGRMNDIRPVKVKRKKSFNLSRKFPFYKSKENIVQELVETEQCLTSNTSDSESSSKGQEDTILSYEPVIRQEIHYTRPVIILGPMKDRVNDDLISEFPHKFGSCVPHTTRPRRENEMDGQDYHFVGSREQMEKDIQDNKFIEAGQFNENLYGTSILSVRAVAERGKHCILDVSGNAIKRLQQAQLYPIAIFIKPKSVEALMELNKRQTYEQANKVFDKAMKLEQEFGEFFTAIVQGDSLDEIYNKIKLIIEEQSGPYIWIPSAEKL</sequence>
<organism evidence="1 2">
    <name type="scientific">Danio rerio</name>
    <name type="common">Zebrafish</name>
    <name type="synonym">Brachydanio rerio</name>
    <dbReference type="NCBI Taxonomy" id="7955"/>
    <lineage>
        <taxon>Eukaryota</taxon>
        <taxon>Metazoa</taxon>
        <taxon>Chordata</taxon>
        <taxon>Craniata</taxon>
        <taxon>Vertebrata</taxon>
        <taxon>Euteleostomi</taxon>
        <taxon>Actinopterygii</taxon>
        <taxon>Neopterygii</taxon>
        <taxon>Teleostei</taxon>
        <taxon>Ostariophysi</taxon>
        <taxon>Cypriniformes</taxon>
        <taxon>Danionidae</taxon>
        <taxon>Danioninae</taxon>
        <taxon>Danio</taxon>
    </lineage>
</organism>